<dbReference type="Pfam" id="PF11706">
    <property type="entry name" value="zf-CGNR"/>
    <property type="match status" value="1"/>
</dbReference>
<dbReference type="RefSeq" id="WP_050057170.1">
    <property type="nucleotide sequence ID" value="NZ_CAQI01000059.1"/>
</dbReference>
<dbReference type="Proteomes" id="UP000035722">
    <property type="component" value="Unassembled WGS sequence"/>
</dbReference>
<dbReference type="Gene3D" id="1.10.3300.10">
    <property type="entry name" value="Jann2411-like domain"/>
    <property type="match status" value="1"/>
</dbReference>
<comment type="caution">
    <text evidence="2">The sequence shown here is derived from an EMBL/GenBank/DDBJ whole genome shotgun (WGS) entry which is preliminary data.</text>
</comment>
<dbReference type="OrthoDB" id="3531194at2"/>
<dbReference type="SUPFAM" id="SSF160904">
    <property type="entry name" value="Jann2411-like"/>
    <property type="match status" value="1"/>
</dbReference>
<dbReference type="PANTHER" id="PTHR35525">
    <property type="entry name" value="BLL6575 PROTEIN"/>
    <property type="match status" value="1"/>
</dbReference>
<protein>
    <recommendedName>
        <fullName evidence="1">Zinc finger CGNR domain-containing protein</fullName>
    </recommendedName>
</protein>
<dbReference type="PANTHER" id="PTHR35525:SF3">
    <property type="entry name" value="BLL6575 PROTEIN"/>
    <property type="match status" value="1"/>
</dbReference>
<reference evidence="3" key="1">
    <citation type="journal article" date="2014" name="Genome Announc.">
        <title>Genome Sequence of Arthrobacter siccitolerans 4J27, a Xeroprotectant-Producing Desiccation-Tolerant Microorganism.</title>
        <authorList>
            <person name="Manzanera M."/>
            <person name="Santa-Cruz-Calvo L."/>
            <person name="Vilchez J.I."/>
            <person name="Garcia-Fontana C."/>
            <person name="Silva-Castro G.A."/>
            <person name="Calvo C."/>
            <person name="Gonzalez-Lopez J."/>
        </authorList>
    </citation>
    <scope>NUCLEOTIDE SEQUENCE [LARGE SCALE GENOMIC DNA]</scope>
    <source>
        <strain evidence="3">4J27</strain>
    </source>
</reference>
<dbReference type="STRING" id="861266.ARTSIC4J27_4395"/>
<dbReference type="AlphaFoldDB" id="A0A024H886"/>
<organism evidence="2 3">
    <name type="scientific">Pseudarthrobacter siccitolerans</name>
    <dbReference type="NCBI Taxonomy" id="861266"/>
    <lineage>
        <taxon>Bacteria</taxon>
        <taxon>Bacillati</taxon>
        <taxon>Actinomycetota</taxon>
        <taxon>Actinomycetes</taxon>
        <taxon>Micrococcales</taxon>
        <taxon>Micrococcaceae</taxon>
        <taxon>Pseudarthrobacter</taxon>
    </lineage>
</organism>
<evidence type="ECO:0000313" key="2">
    <source>
        <dbReference type="EMBL" id="CCQ48390.1"/>
    </source>
</evidence>
<feature type="domain" description="Zinc finger CGNR" evidence="1">
    <location>
        <begin position="134"/>
        <end position="177"/>
    </location>
</feature>
<dbReference type="EMBL" id="CAQI01000059">
    <property type="protein sequence ID" value="CCQ48390.1"/>
    <property type="molecule type" value="Genomic_DNA"/>
</dbReference>
<gene>
    <name evidence="2" type="ORF">ARTSIC4J27_4395</name>
</gene>
<dbReference type="InterPro" id="IPR010852">
    <property type="entry name" value="ABATE"/>
</dbReference>
<accession>A0A024H886</accession>
<name>A0A024H886_9MICC</name>
<dbReference type="InterPro" id="IPR021005">
    <property type="entry name" value="Znf_CGNR"/>
</dbReference>
<keyword evidence="3" id="KW-1185">Reference proteome</keyword>
<evidence type="ECO:0000259" key="1">
    <source>
        <dbReference type="Pfam" id="PF11706"/>
    </source>
</evidence>
<dbReference type="InterPro" id="IPR023286">
    <property type="entry name" value="ABATE_dom_sf"/>
</dbReference>
<dbReference type="Pfam" id="PF07336">
    <property type="entry name" value="ABATE"/>
    <property type="match status" value="1"/>
</dbReference>
<proteinExistence type="predicted"/>
<evidence type="ECO:0000313" key="3">
    <source>
        <dbReference type="Proteomes" id="UP000035722"/>
    </source>
</evidence>
<sequence>MVFAPDTEVALRTVVNLINSAANGTEGLGSAADLDRFLAAEGFSGSRTRDQDELASVRQLRHQLAELWTADEGAAVETVNRLLRDASALPQLVKHDDWDWHLHATTPEAPLVDRMSTEAAMALADVIRGKEMDRMRTCEAEDCDAAVLDLSRNRSKRYCDTGNCANRAHVAAYRARQAASA</sequence>